<dbReference type="SUPFAM" id="SSF160515">
    <property type="entry name" value="YueI-like"/>
    <property type="match status" value="1"/>
</dbReference>
<gene>
    <name evidence="1" type="ORF">NCTC11063_00988</name>
</gene>
<reference evidence="1" key="1">
    <citation type="submission" date="2018-06" db="EMBL/GenBank/DDBJ databases">
        <authorList>
            <consortium name="Pathogen Informatics"/>
            <person name="Doyle S."/>
        </authorList>
    </citation>
    <scope>NUCLEOTIDE SEQUENCE [LARGE SCALE GENOMIC DNA]</scope>
    <source>
        <strain evidence="1">NCTC11063</strain>
    </source>
</reference>
<keyword evidence="2" id="KW-1185">Reference proteome</keyword>
<organism evidence="1 2">
    <name type="scientific">Streptococcus milleri</name>
    <dbReference type="NCBI Taxonomy" id="33040"/>
    <lineage>
        <taxon>Bacteria</taxon>
        <taxon>Bacillati</taxon>
        <taxon>Bacillota</taxon>
        <taxon>Bacilli</taxon>
        <taxon>Lactobacillales</taxon>
        <taxon>Streptococcaceae</taxon>
        <taxon>Streptococcus</taxon>
    </lineage>
</organism>
<dbReference type="InterPro" id="IPR012543">
    <property type="entry name" value="DUF1694"/>
</dbReference>
<evidence type="ECO:0000313" key="2">
    <source>
        <dbReference type="Proteomes" id="UP000255236"/>
    </source>
</evidence>
<evidence type="ECO:0000313" key="1">
    <source>
        <dbReference type="EMBL" id="SUN80285.1"/>
    </source>
</evidence>
<dbReference type="InterPro" id="IPR029064">
    <property type="entry name" value="Ribosomal_eL30-like_sf"/>
</dbReference>
<dbReference type="EMBL" id="UHFT01000001">
    <property type="protein sequence ID" value="SUN80285.1"/>
    <property type="molecule type" value="Genomic_DNA"/>
</dbReference>
<dbReference type="AlphaFoldDB" id="A0A380L439"/>
<accession>A0A380L439</accession>
<dbReference type="PIRSF" id="PIRSF034303">
    <property type="entry name" value="DUF1694"/>
    <property type="match status" value="1"/>
</dbReference>
<name>A0A380L439_9STRE</name>
<dbReference type="Proteomes" id="UP000255236">
    <property type="component" value="Unassembled WGS sequence"/>
</dbReference>
<dbReference type="Pfam" id="PF07997">
    <property type="entry name" value="DUF1694"/>
    <property type="match status" value="1"/>
</dbReference>
<dbReference type="Gene3D" id="3.30.1330.30">
    <property type="match status" value="1"/>
</dbReference>
<proteinExistence type="predicted"/>
<sequence>MSFYEIYDNFLCKRFIFPNVSWINFKKVCYTNFMTDINKAIIEKAQGGLKLNPDEQRKFLETFEERVIAECSIDEANSAPIHDHFKEMLQKIILDYQPVTVKISPAVTSQYQIFYLKIAKDLGCKATIVSSNCKNSPFGLVIHSDHPVEITEKEILIQFSELFQSDLSQQAEKKLSFWKRLFH</sequence>
<comment type="caution">
    <text evidence="1">The sequence shown here is derived from an EMBL/GenBank/DDBJ whole genome shotgun (WGS) entry which is preliminary data.</text>
</comment>
<protein>
    <submittedName>
        <fullName evidence="1">Hypothetical cytosolic protein</fullName>
    </submittedName>
</protein>